<reference evidence="2 3" key="1">
    <citation type="submission" date="2020-03" db="EMBL/GenBank/DDBJ databases">
        <title>Genomic Encyclopedia of Type Strains, Phase IV (KMG-IV): sequencing the most valuable type-strain genomes for metagenomic binning, comparative biology and taxonomic classification.</title>
        <authorList>
            <person name="Goeker M."/>
        </authorList>
    </citation>
    <scope>NUCLEOTIDE SEQUENCE [LARGE SCALE GENOMIC DNA]</scope>
    <source>
        <strain evidence="2 3">DSM 105096</strain>
    </source>
</reference>
<evidence type="ECO:0000256" key="1">
    <source>
        <dbReference type="ARBA" id="ARBA00007274"/>
    </source>
</evidence>
<dbReference type="RefSeq" id="WP_168036886.1">
    <property type="nucleotide sequence ID" value="NZ_JAATJH010000002.1"/>
</dbReference>
<evidence type="ECO:0000313" key="2">
    <source>
        <dbReference type="EMBL" id="NJC26129.1"/>
    </source>
</evidence>
<proteinExistence type="inferred from homology"/>
<keyword evidence="3" id="KW-1185">Reference proteome</keyword>
<dbReference type="SUPFAM" id="SSF51161">
    <property type="entry name" value="Trimeric LpxA-like enzymes"/>
    <property type="match status" value="1"/>
</dbReference>
<sequence>MKDLILIGGGSFGREVAAFLPGCIGYNVTWRFKGFIDNLPDRTGIEDRTIGLVQQYEPKDNDVFLCTLPEQEYRKKYSDLIISRGGTFISIIHGTAVIVADASIGTGVYVGPFNTVSCGVKIGDFCLLNCYIVVGHDAVIAPYAHINSFVHISGFVEIGNAVTIHPHASILPGKKVGDEAVIGVGSIVLRNVKDKQTVFGYPARKI</sequence>
<dbReference type="InterPro" id="IPR011004">
    <property type="entry name" value="Trimer_LpxA-like_sf"/>
</dbReference>
<organism evidence="2 3">
    <name type="scientific">Neolewinella antarctica</name>
    <dbReference type="NCBI Taxonomy" id="442734"/>
    <lineage>
        <taxon>Bacteria</taxon>
        <taxon>Pseudomonadati</taxon>
        <taxon>Bacteroidota</taxon>
        <taxon>Saprospiria</taxon>
        <taxon>Saprospirales</taxon>
        <taxon>Lewinellaceae</taxon>
        <taxon>Neolewinella</taxon>
    </lineage>
</organism>
<dbReference type="InterPro" id="IPR050179">
    <property type="entry name" value="Trans_hexapeptide_repeat"/>
</dbReference>
<evidence type="ECO:0000313" key="3">
    <source>
        <dbReference type="Proteomes" id="UP000770785"/>
    </source>
</evidence>
<dbReference type="EMBL" id="JAATJH010000002">
    <property type="protein sequence ID" value="NJC26129.1"/>
    <property type="molecule type" value="Genomic_DNA"/>
</dbReference>
<dbReference type="CDD" id="cd03360">
    <property type="entry name" value="LbH_AT_putative"/>
    <property type="match status" value="1"/>
</dbReference>
<dbReference type="PANTHER" id="PTHR43300:SF7">
    <property type="entry name" value="UDP-N-ACETYLBACILLOSAMINE N-ACETYLTRANSFERASE"/>
    <property type="match status" value="1"/>
</dbReference>
<dbReference type="Gene3D" id="2.160.10.10">
    <property type="entry name" value="Hexapeptide repeat proteins"/>
    <property type="match status" value="1"/>
</dbReference>
<dbReference type="InterPro" id="IPR020019">
    <property type="entry name" value="AcTrfase_PglD-like"/>
</dbReference>
<comment type="caution">
    <text evidence="2">The sequence shown here is derived from an EMBL/GenBank/DDBJ whole genome shotgun (WGS) entry which is preliminary data.</text>
</comment>
<accession>A0ABX0XB21</accession>
<protein>
    <submittedName>
        <fullName evidence="2">Sugar O-acyltransferase (Sialic acid O-acetyltransferase NeuD family)</fullName>
    </submittedName>
</protein>
<name>A0ABX0XB21_9BACT</name>
<dbReference type="PANTHER" id="PTHR43300">
    <property type="entry name" value="ACETYLTRANSFERASE"/>
    <property type="match status" value="1"/>
</dbReference>
<gene>
    <name evidence="2" type="ORF">GGR27_001628</name>
</gene>
<dbReference type="Proteomes" id="UP000770785">
    <property type="component" value="Unassembled WGS sequence"/>
</dbReference>
<comment type="similarity">
    <text evidence="1">Belongs to the transferase hexapeptide repeat family.</text>
</comment>